<gene>
    <name evidence="2" type="ORF">O181_132281</name>
</gene>
<keyword evidence="3" id="KW-1185">Reference proteome</keyword>
<reference evidence="2" key="1">
    <citation type="submission" date="2021-03" db="EMBL/GenBank/DDBJ databases">
        <title>Draft genome sequence of rust myrtle Austropuccinia psidii MF-1, a brazilian biotype.</title>
        <authorList>
            <person name="Quecine M.C."/>
            <person name="Pachon D.M.R."/>
            <person name="Bonatelli M.L."/>
            <person name="Correr F.H."/>
            <person name="Franceschini L.M."/>
            <person name="Leite T.F."/>
            <person name="Margarido G.R.A."/>
            <person name="Almeida C.A."/>
            <person name="Ferrarezi J.A."/>
            <person name="Labate C.A."/>
        </authorList>
    </citation>
    <scope>NUCLEOTIDE SEQUENCE</scope>
    <source>
        <strain evidence="2">MF-1</strain>
    </source>
</reference>
<dbReference type="Proteomes" id="UP000765509">
    <property type="component" value="Unassembled WGS sequence"/>
</dbReference>
<feature type="compositionally biased region" description="Basic residues" evidence="1">
    <location>
        <begin position="44"/>
        <end position="55"/>
    </location>
</feature>
<dbReference type="AlphaFoldDB" id="A0A9Q3QB19"/>
<comment type="caution">
    <text evidence="2">The sequence shown here is derived from an EMBL/GenBank/DDBJ whole genome shotgun (WGS) entry which is preliminary data.</text>
</comment>
<organism evidence="2 3">
    <name type="scientific">Austropuccinia psidii MF-1</name>
    <dbReference type="NCBI Taxonomy" id="1389203"/>
    <lineage>
        <taxon>Eukaryota</taxon>
        <taxon>Fungi</taxon>
        <taxon>Dikarya</taxon>
        <taxon>Basidiomycota</taxon>
        <taxon>Pucciniomycotina</taxon>
        <taxon>Pucciniomycetes</taxon>
        <taxon>Pucciniales</taxon>
        <taxon>Sphaerophragmiaceae</taxon>
        <taxon>Austropuccinia</taxon>
    </lineage>
</organism>
<evidence type="ECO:0000313" key="3">
    <source>
        <dbReference type="Proteomes" id="UP000765509"/>
    </source>
</evidence>
<feature type="region of interest" description="Disordered" evidence="1">
    <location>
        <begin position="29"/>
        <end position="55"/>
    </location>
</feature>
<feature type="region of interest" description="Disordered" evidence="1">
    <location>
        <begin position="80"/>
        <end position="100"/>
    </location>
</feature>
<accession>A0A9Q3QB19</accession>
<proteinExistence type="predicted"/>
<evidence type="ECO:0000313" key="2">
    <source>
        <dbReference type="EMBL" id="MBW0592566.1"/>
    </source>
</evidence>
<dbReference type="EMBL" id="AVOT02149038">
    <property type="protein sequence ID" value="MBW0592566.1"/>
    <property type="molecule type" value="Genomic_DNA"/>
</dbReference>
<feature type="compositionally biased region" description="Basic and acidic residues" evidence="1">
    <location>
        <begin position="84"/>
        <end position="94"/>
    </location>
</feature>
<sequence length="122" mass="13443">MHHSCNLKYVIHGGMGRIPLEPKGAIEAVGGLNGPKARGPEPYRRHKDTPKPKNKYRGLGVELWELARKANDGRIWPEAINDDWGNKRAGEGDMAKGPWKTKWGQSAIKDMVCPIGPNLVPG</sequence>
<evidence type="ECO:0000256" key="1">
    <source>
        <dbReference type="SAM" id="MobiDB-lite"/>
    </source>
</evidence>
<name>A0A9Q3QB19_9BASI</name>
<protein>
    <submittedName>
        <fullName evidence="2">Uncharacterized protein</fullName>
    </submittedName>
</protein>